<name>A0ABW4FWP8_9PSEU</name>
<dbReference type="InterPro" id="IPR029058">
    <property type="entry name" value="AB_hydrolase_fold"/>
</dbReference>
<feature type="signal peptide" evidence="2">
    <location>
        <begin position="1"/>
        <end position="23"/>
    </location>
</feature>
<feature type="region of interest" description="Disordered" evidence="1">
    <location>
        <begin position="22"/>
        <end position="41"/>
    </location>
</feature>
<dbReference type="PANTHER" id="PTHR43265">
    <property type="entry name" value="ESTERASE ESTD"/>
    <property type="match status" value="1"/>
</dbReference>
<dbReference type="PROSITE" id="PS51257">
    <property type="entry name" value="PROKAR_LIPOPROTEIN"/>
    <property type="match status" value="1"/>
</dbReference>
<feature type="domain" description="Serine aminopeptidase S33" evidence="3">
    <location>
        <begin position="207"/>
        <end position="440"/>
    </location>
</feature>
<feature type="compositionally biased region" description="Pro residues" evidence="1">
    <location>
        <begin position="25"/>
        <end position="40"/>
    </location>
</feature>
<dbReference type="RefSeq" id="WP_343984005.1">
    <property type="nucleotide sequence ID" value="NZ_BAAAJG010000017.1"/>
</dbReference>
<gene>
    <name evidence="4" type="ORF">ACFSCY_34100</name>
</gene>
<feature type="chain" id="PRO_5047108796" evidence="2">
    <location>
        <begin position="24"/>
        <end position="476"/>
    </location>
</feature>
<accession>A0ABW4FWP8</accession>
<evidence type="ECO:0000256" key="1">
    <source>
        <dbReference type="SAM" id="MobiDB-lite"/>
    </source>
</evidence>
<dbReference type="Gene3D" id="3.40.50.1820">
    <property type="entry name" value="alpha/beta hydrolase"/>
    <property type="match status" value="1"/>
</dbReference>
<dbReference type="Pfam" id="PF12146">
    <property type="entry name" value="Hydrolase_4"/>
    <property type="match status" value="1"/>
</dbReference>
<reference evidence="5" key="1">
    <citation type="journal article" date="2019" name="Int. J. Syst. Evol. Microbiol.">
        <title>The Global Catalogue of Microorganisms (GCM) 10K type strain sequencing project: providing services to taxonomists for standard genome sequencing and annotation.</title>
        <authorList>
            <consortium name="The Broad Institute Genomics Platform"/>
            <consortium name="The Broad Institute Genome Sequencing Center for Infectious Disease"/>
            <person name="Wu L."/>
            <person name="Ma J."/>
        </authorList>
    </citation>
    <scope>NUCLEOTIDE SEQUENCE [LARGE SCALE GENOMIC DNA]</scope>
    <source>
        <strain evidence="5">JCM 12165</strain>
    </source>
</reference>
<dbReference type="GO" id="GO:0016787">
    <property type="term" value="F:hydrolase activity"/>
    <property type="evidence" value="ECO:0007669"/>
    <property type="project" value="UniProtKB-KW"/>
</dbReference>
<protein>
    <submittedName>
        <fullName evidence="4">Alpha/beta hydrolase family protein</fullName>
        <ecNumber evidence="4">3.4.-.-</ecNumber>
    </submittedName>
</protein>
<organism evidence="4 5">
    <name type="scientific">Pseudonocardia aurantiaca</name>
    <dbReference type="NCBI Taxonomy" id="75290"/>
    <lineage>
        <taxon>Bacteria</taxon>
        <taxon>Bacillati</taxon>
        <taxon>Actinomycetota</taxon>
        <taxon>Actinomycetes</taxon>
        <taxon>Pseudonocardiales</taxon>
        <taxon>Pseudonocardiaceae</taxon>
        <taxon>Pseudonocardia</taxon>
    </lineage>
</organism>
<dbReference type="PANTHER" id="PTHR43265:SF1">
    <property type="entry name" value="ESTERASE ESTD"/>
    <property type="match status" value="1"/>
</dbReference>
<dbReference type="SUPFAM" id="SSF53474">
    <property type="entry name" value="alpha/beta-Hydrolases"/>
    <property type="match status" value="1"/>
</dbReference>
<evidence type="ECO:0000259" key="3">
    <source>
        <dbReference type="Pfam" id="PF12146"/>
    </source>
</evidence>
<dbReference type="InterPro" id="IPR022742">
    <property type="entry name" value="Hydrolase_4"/>
</dbReference>
<comment type="caution">
    <text evidence="4">The sequence shown here is derived from an EMBL/GenBank/DDBJ whole genome shotgun (WGS) entry which is preliminary data.</text>
</comment>
<evidence type="ECO:0000313" key="4">
    <source>
        <dbReference type="EMBL" id="MFD1534465.1"/>
    </source>
</evidence>
<proteinExistence type="predicted"/>
<dbReference type="InterPro" id="IPR053145">
    <property type="entry name" value="AB_hydrolase_Est10"/>
</dbReference>
<keyword evidence="4" id="KW-0378">Hydrolase</keyword>
<evidence type="ECO:0000256" key="2">
    <source>
        <dbReference type="SAM" id="SignalP"/>
    </source>
</evidence>
<dbReference type="EMBL" id="JBHUCP010000034">
    <property type="protein sequence ID" value="MFD1534465.1"/>
    <property type="molecule type" value="Genomic_DNA"/>
</dbReference>
<evidence type="ECO:0000313" key="5">
    <source>
        <dbReference type="Proteomes" id="UP001597145"/>
    </source>
</evidence>
<sequence>MRRSILGLLVPLLAVALAAGCSASAPPPPAPPPATPPPATAVPTVEGDWHGRIELPGSPLDIGVRLTGGGGTFDLPAQGLLALPLTNLRVTDRSVRFDLPDVPGNAAFDGVLSEDGTSISGNYTQAGQTLPFSLARGPLAAPARPQEPHPPFPYRSDDVIYPSGSLTLAGTLTRPVGAGPFPAVLLLSGSGPQDRDESISGHKLFLLLADRLTRAGFAVLRADDRGVGGSGGDLGQATYDDLAADALAGVAFLQRRPDVDPGRIGLLGHSEGGYLAPLVTQRAAGVVEFVVLVAGPAVRGQDVLELQNRMILEQVGAPPAQVEAQVAYVRELSRLLAAGQDDAARQLARDRITEQIAALPADQRPTPEEIEAQLPVSPAFRSFVTYDPAPALAALNVPVLALFGGKDLQVPPSQSEPAMRALLAGNPAATVRVLPGLNHLMQPAATGSPTEYASIETTMAPEALDLITGWLQENAR</sequence>
<dbReference type="EC" id="3.4.-.-" evidence="4"/>
<dbReference type="Proteomes" id="UP001597145">
    <property type="component" value="Unassembled WGS sequence"/>
</dbReference>
<keyword evidence="2" id="KW-0732">Signal</keyword>
<keyword evidence="5" id="KW-1185">Reference proteome</keyword>